<evidence type="ECO:0000256" key="2">
    <source>
        <dbReference type="ARBA" id="ARBA00022741"/>
    </source>
</evidence>
<dbReference type="SMART" id="SM00174">
    <property type="entry name" value="RHO"/>
    <property type="match status" value="1"/>
</dbReference>
<keyword evidence="2" id="KW-0547">Nucleotide-binding</keyword>
<evidence type="ECO:0000256" key="1">
    <source>
        <dbReference type="ARBA" id="ARBA00004112"/>
    </source>
</evidence>
<dbReference type="Gene3D" id="3.40.50.300">
    <property type="entry name" value="P-loop containing nucleotide triphosphate hydrolases"/>
    <property type="match status" value="1"/>
</dbReference>
<protein>
    <submittedName>
        <fullName evidence="3">Ras-related GTPase</fullName>
    </submittedName>
</protein>
<dbReference type="CDD" id="cd00154">
    <property type="entry name" value="Rab"/>
    <property type="match status" value="1"/>
</dbReference>
<dbReference type="EMBL" id="MK500569">
    <property type="protein sequence ID" value="QBK92208.1"/>
    <property type="molecule type" value="Genomic_DNA"/>
</dbReference>
<dbReference type="SMART" id="SM00173">
    <property type="entry name" value="RAS"/>
    <property type="match status" value="1"/>
</dbReference>
<dbReference type="GO" id="GO:0005525">
    <property type="term" value="F:GTP binding"/>
    <property type="evidence" value="ECO:0007669"/>
    <property type="project" value="InterPro"/>
</dbReference>
<proteinExistence type="predicted"/>
<dbReference type="SUPFAM" id="SSF52540">
    <property type="entry name" value="P-loop containing nucleoside triphosphate hydrolases"/>
    <property type="match status" value="1"/>
</dbReference>
<gene>
    <name evidence="3" type="ORF">LCPAC304_05550</name>
</gene>
<organism evidence="3">
    <name type="scientific">Pithovirus LCPAC304</name>
    <dbReference type="NCBI Taxonomy" id="2506594"/>
    <lineage>
        <taxon>Viruses</taxon>
        <taxon>Pithoviruses</taxon>
    </lineage>
</organism>
<dbReference type="GO" id="GO:0003924">
    <property type="term" value="F:GTPase activity"/>
    <property type="evidence" value="ECO:0007669"/>
    <property type="project" value="InterPro"/>
</dbReference>
<dbReference type="PANTHER" id="PTHR47978">
    <property type="match status" value="1"/>
</dbReference>
<comment type="subcellular location">
    <subcellularLocation>
        <location evidence="1">Host cell membrane</location>
        <topology evidence="1">Lipid-anchor</topology>
        <orientation evidence="1">Cytoplasmic side</orientation>
    </subcellularLocation>
</comment>
<accession>A0A481Z8G3</accession>
<reference evidence="3" key="1">
    <citation type="journal article" date="2019" name="MBio">
        <title>Virus Genomes from Deep Sea Sediments Expand the Ocean Megavirome and Support Independent Origins of Viral Gigantism.</title>
        <authorList>
            <person name="Backstrom D."/>
            <person name="Yutin N."/>
            <person name="Jorgensen S.L."/>
            <person name="Dharamshi J."/>
            <person name="Homa F."/>
            <person name="Zaremba-Niedwiedzka K."/>
            <person name="Spang A."/>
            <person name="Wolf Y.I."/>
            <person name="Koonin E.V."/>
            <person name="Ettema T.J."/>
        </authorList>
    </citation>
    <scope>NUCLEOTIDE SEQUENCE</scope>
</reference>
<dbReference type="InterPro" id="IPR001806">
    <property type="entry name" value="Small_GTPase"/>
</dbReference>
<dbReference type="PROSITE" id="PS51421">
    <property type="entry name" value="RAS"/>
    <property type="match status" value="1"/>
</dbReference>
<dbReference type="PRINTS" id="PR00449">
    <property type="entry name" value="RASTRNSFRMNG"/>
</dbReference>
<dbReference type="InterPro" id="IPR005225">
    <property type="entry name" value="Small_GTP-bd"/>
</dbReference>
<name>A0A481Z8G3_9VIRU</name>
<dbReference type="Pfam" id="PF00071">
    <property type="entry name" value="Ras"/>
    <property type="match status" value="1"/>
</dbReference>
<dbReference type="NCBIfam" id="TIGR00231">
    <property type="entry name" value="small_GTP"/>
    <property type="match status" value="1"/>
</dbReference>
<sequence length="201" mass="22974">MKKYKVAIIGESDVGKSSLLMCFQHGYMDPNGTSTMGAAFSTKKMWLEEEKETVSLEIWDTAGQERFHSIIPMYFKDAAAILLVYDVTNTRSSDALKRRWFETIRAIFPKRFPVIAIVGNKVDLVPLEERAELSAVINDLCLFFDNYAIPHFTSAATGENVQQLFIDITNHIHLQKSPKLRKSVLRLQEELEPEPKRSRCC</sequence>
<dbReference type="FunFam" id="3.40.50.300:FF:001447">
    <property type="entry name" value="Ras-related protein Rab-1B"/>
    <property type="match status" value="1"/>
</dbReference>
<dbReference type="InterPro" id="IPR027417">
    <property type="entry name" value="P-loop_NTPase"/>
</dbReference>
<dbReference type="PROSITE" id="PS51419">
    <property type="entry name" value="RAB"/>
    <property type="match status" value="1"/>
</dbReference>
<dbReference type="SMART" id="SM00175">
    <property type="entry name" value="RAB"/>
    <property type="match status" value="1"/>
</dbReference>
<dbReference type="GO" id="GO:0020002">
    <property type="term" value="C:host cell plasma membrane"/>
    <property type="evidence" value="ECO:0007669"/>
    <property type="project" value="UniProtKB-SubCell"/>
</dbReference>
<evidence type="ECO:0000313" key="3">
    <source>
        <dbReference type="EMBL" id="QBK92208.1"/>
    </source>
</evidence>